<reference evidence="7 8" key="1">
    <citation type="submission" date="2012-08" db="EMBL/GenBank/DDBJ databases">
        <title>Oryza genome evolution.</title>
        <authorList>
            <person name="Wing R.A."/>
        </authorList>
    </citation>
    <scope>NUCLEOTIDE SEQUENCE</scope>
</reference>
<dbReference type="GO" id="GO:0006508">
    <property type="term" value="P:proteolysis"/>
    <property type="evidence" value="ECO:0007669"/>
    <property type="project" value="InterPro"/>
</dbReference>
<dbReference type="FunFam" id="2.40.70.10:FF:000045">
    <property type="entry name" value="Basic 7S globulin"/>
    <property type="match status" value="1"/>
</dbReference>
<dbReference type="InterPro" id="IPR032799">
    <property type="entry name" value="TAXi_C"/>
</dbReference>
<dbReference type="AlphaFoldDB" id="A0A0D9V4B4"/>
<evidence type="ECO:0000256" key="5">
    <source>
        <dbReference type="SAM" id="SignalP"/>
    </source>
</evidence>
<organism evidence="7 8">
    <name type="scientific">Leersia perrieri</name>
    <dbReference type="NCBI Taxonomy" id="77586"/>
    <lineage>
        <taxon>Eukaryota</taxon>
        <taxon>Viridiplantae</taxon>
        <taxon>Streptophyta</taxon>
        <taxon>Embryophyta</taxon>
        <taxon>Tracheophyta</taxon>
        <taxon>Spermatophyta</taxon>
        <taxon>Magnoliopsida</taxon>
        <taxon>Liliopsida</taxon>
        <taxon>Poales</taxon>
        <taxon>Poaceae</taxon>
        <taxon>BOP clade</taxon>
        <taxon>Oryzoideae</taxon>
        <taxon>Oryzeae</taxon>
        <taxon>Oryzinae</taxon>
        <taxon>Leersia</taxon>
    </lineage>
</organism>
<proteinExistence type="inferred from homology"/>
<dbReference type="Proteomes" id="UP000032180">
    <property type="component" value="Chromosome 1"/>
</dbReference>
<dbReference type="InterPro" id="IPR033121">
    <property type="entry name" value="PEPTIDASE_A1"/>
</dbReference>
<evidence type="ECO:0000259" key="6">
    <source>
        <dbReference type="PROSITE" id="PS51767"/>
    </source>
</evidence>
<dbReference type="STRING" id="77586.A0A0D9V4B4"/>
<comment type="subcellular location">
    <subcellularLocation>
        <location evidence="1">Secreted</location>
        <location evidence="1">Extracellular space</location>
    </subcellularLocation>
</comment>
<dbReference type="Gramene" id="LPERR01G23200.1">
    <property type="protein sequence ID" value="LPERR01G23200.1"/>
    <property type="gene ID" value="LPERR01G23200"/>
</dbReference>
<dbReference type="HOGENOM" id="CLU_032185_0_0_1"/>
<dbReference type="EnsemblPlants" id="LPERR01G23200.1">
    <property type="protein sequence ID" value="LPERR01G23200.1"/>
    <property type="gene ID" value="LPERR01G23200"/>
</dbReference>
<protein>
    <recommendedName>
        <fullName evidence="6">Peptidase A1 domain-containing protein</fullName>
    </recommendedName>
</protein>
<dbReference type="eggNOG" id="KOG1339">
    <property type="taxonomic scope" value="Eukaryota"/>
</dbReference>
<feature type="domain" description="Peptidase A1" evidence="6">
    <location>
        <begin position="48"/>
        <end position="416"/>
    </location>
</feature>
<dbReference type="InterPro" id="IPR021109">
    <property type="entry name" value="Peptidase_aspartic_dom_sf"/>
</dbReference>
<evidence type="ECO:0000256" key="2">
    <source>
        <dbReference type="ARBA" id="ARBA00007447"/>
    </source>
</evidence>
<keyword evidence="8" id="KW-1185">Reference proteome</keyword>
<dbReference type="FunFam" id="2.40.70.10:FF:000041">
    <property type="entry name" value="Basic 7S globulin"/>
    <property type="match status" value="1"/>
</dbReference>
<reference evidence="7" key="3">
    <citation type="submission" date="2015-04" db="UniProtKB">
        <authorList>
            <consortium name="EnsemblPlants"/>
        </authorList>
    </citation>
    <scope>IDENTIFICATION</scope>
</reference>
<keyword evidence="4 5" id="KW-0732">Signal</keyword>
<accession>A0A0D9V4B4</accession>
<keyword evidence="3" id="KW-0964">Secreted</keyword>
<dbReference type="InterPro" id="IPR032861">
    <property type="entry name" value="TAXi_N"/>
</dbReference>
<evidence type="ECO:0000313" key="8">
    <source>
        <dbReference type="Proteomes" id="UP000032180"/>
    </source>
</evidence>
<dbReference type="GO" id="GO:0005576">
    <property type="term" value="C:extracellular region"/>
    <property type="evidence" value="ECO:0007669"/>
    <property type="project" value="UniProtKB-SubCell"/>
</dbReference>
<dbReference type="SUPFAM" id="SSF50630">
    <property type="entry name" value="Acid proteases"/>
    <property type="match status" value="1"/>
</dbReference>
<evidence type="ECO:0000256" key="4">
    <source>
        <dbReference type="ARBA" id="ARBA00022729"/>
    </source>
</evidence>
<comment type="similarity">
    <text evidence="2">Belongs to the peptidase A1 family.</text>
</comment>
<evidence type="ECO:0000313" key="7">
    <source>
        <dbReference type="EnsemblPlants" id="LPERR01G23200.1"/>
    </source>
</evidence>
<reference evidence="8" key="2">
    <citation type="submission" date="2013-12" db="EMBL/GenBank/DDBJ databases">
        <authorList>
            <person name="Yu Y."/>
            <person name="Lee S."/>
            <person name="de Baynast K."/>
            <person name="Wissotski M."/>
            <person name="Liu L."/>
            <person name="Talag J."/>
            <person name="Goicoechea J."/>
            <person name="Angelova A."/>
            <person name="Jetty R."/>
            <person name="Kudrna D."/>
            <person name="Golser W."/>
            <person name="Rivera L."/>
            <person name="Zhang J."/>
            <person name="Wing R."/>
        </authorList>
    </citation>
    <scope>NUCLEOTIDE SEQUENCE</scope>
</reference>
<dbReference type="PROSITE" id="PS51767">
    <property type="entry name" value="PEPTIDASE_A1"/>
    <property type="match status" value="1"/>
</dbReference>
<sequence length="432" mass="45380">MARLPPISAASWALLLLVVVVSPCHSAAGGRPKAVALPVSRDDATRQYVATFQQRTPRVPVLNAVLDLSGATLWVDCDAGGYYASSSCSRVPCGSKTCRLVTKNTSPPPCLNRTCSGYAKNTVTNLGGSGEVVVVTELLSFPTTFPGLASAPLATAPAFVFTCGHTSLTEGLAVGATGMASLSSARFALPTQLAGAFRFSRKFALCLPSSASDAGVVVFGNARYLFDDMDHTNSLLYTPLLVNPVSRSSSSSSEYFISLKRIVVDDRPVPLNATLLEIGKNGGTKLSTVSPYTVLESSIHKAVTDAFAASMATAEIPRVPAVAPFELCYDGSKMESTIAGPTVPVFELYVQSVLKSKVAPWMVSGENLMVRVDGGALCLGVVDGGVAPETSVVIGSHMMEDVLLEFDLEGSRLGFSPNLRAFQLSCSMFRLG</sequence>
<feature type="signal peptide" evidence="5">
    <location>
        <begin position="1"/>
        <end position="29"/>
    </location>
</feature>
<dbReference type="Gene3D" id="2.40.70.10">
    <property type="entry name" value="Acid Proteases"/>
    <property type="match status" value="2"/>
</dbReference>
<name>A0A0D9V4B4_9ORYZ</name>
<dbReference type="Pfam" id="PF14543">
    <property type="entry name" value="TAXi_N"/>
    <property type="match status" value="1"/>
</dbReference>
<dbReference type="GO" id="GO:0004190">
    <property type="term" value="F:aspartic-type endopeptidase activity"/>
    <property type="evidence" value="ECO:0007669"/>
    <property type="project" value="InterPro"/>
</dbReference>
<dbReference type="Pfam" id="PF14541">
    <property type="entry name" value="TAXi_C"/>
    <property type="match status" value="1"/>
</dbReference>
<evidence type="ECO:0000256" key="3">
    <source>
        <dbReference type="ARBA" id="ARBA00022525"/>
    </source>
</evidence>
<feature type="chain" id="PRO_5002347491" description="Peptidase A1 domain-containing protein" evidence="5">
    <location>
        <begin position="30"/>
        <end position="432"/>
    </location>
</feature>
<dbReference type="InterPro" id="IPR001461">
    <property type="entry name" value="Aspartic_peptidase_A1"/>
</dbReference>
<dbReference type="PANTHER" id="PTHR47965">
    <property type="entry name" value="ASPARTYL PROTEASE-RELATED"/>
    <property type="match status" value="1"/>
</dbReference>
<evidence type="ECO:0000256" key="1">
    <source>
        <dbReference type="ARBA" id="ARBA00004239"/>
    </source>
</evidence>
<dbReference type="PANTHER" id="PTHR47965:SF22">
    <property type="entry name" value="EUKARYOTIC ASPARTYL PROTEASE FAMILY PROTEIN"/>
    <property type="match status" value="1"/>
</dbReference>